<feature type="signal peptide" evidence="2">
    <location>
        <begin position="1"/>
        <end position="23"/>
    </location>
</feature>
<feature type="transmembrane region" description="Helical" evidence="1">
    <location>
        <begin position="66"/>
        <end position="88"/>
    </location>
</feature>
<dbReference type="Proteomes" id="UP000243975">
    <property type="component" value="Unassembled WGS sequence"/>
</dbReference>
<keyword evidence="2" id="KW-0732">Signal</keyword>
<organism evidence="3 4">
    <name type="scientific">Cynara cardunculus var. scolymus</name>
    <name type="common">Globe artichoke</name>
    <name type="synonym">Cynara scolymus</name>
    <dbReference type="NCBI Taxonomy" id="59895"/>
    <lineage>
        <taxon>Eukaryota</taxon>
        <taxon>Viridiplantae</taxon>
        <taxon>Streptophyta</taxon>
        <taxon>Embryophyta</taxon>
        <taxon>Tracheophyta</taxon>
        <taxon>Spermatophyta</taxon>
        <taxon>Magnoliopsida</taxon>
        <taxon>eudicotyledons</taxon>
        <taxon>Gunneridae</taxon>
        <taxon>Pentapetalae</taxon>
        <taxon>asterids</taxon>
        <taxon>campanulids</taxon>
        <taxon>Asterales</taxon>
        <taxon>Asteraceae</taxon>
        <taxon>Carduoideae</taxon>
        <taxon>Cardueae</taxon>
        <taxon>Carduinae</taxon>
        <taxon>Cynara</taxon>
    </lineage>
</organism>
<keyword evidence="1" id="KW-1133">Transmembrane helix</keyword>
<evidence type="ECO:0000256" key="1">
    <source>
        <dbReference type="SAM" id="Phobius"/>
    </source>
</evidence>
<name>A0A103XFA5_CYNCS</name>
<dbReference type="EMBL" id="LEKV01005196">
    <property type="protein sequence ID" value="KVH89597.1"/>
    <property type="molecule type" value="Genomic_DNA"/>
</dbReference>
<accession>A0A103XFA5</accession>
<dbReference type="AlphaFoldDB" id="A0A103XFA5"/>
<proteinExistence type="predicted"/>
<gene>
    <name evidence="3" type="ORF">Ccrd_008404</name>
</gene>
<dbReference type="PANTHER" id="PTHR34558:SF9">
    <property type="entry name" value="F3L24.15 PROTEIN"/>
    <property type="match status" value="1"/>
</dbReference>
<evidence type="ECO:0000313" key="3">
    <source>
        <dbReference type="EMBL" id="KVH89597.1"/>
    </source>
</evidence>
<sequence>MGIARFLLLFIATFVAFITETYAMRSLEGELILVVEPSQPPDSSVSGSLFPGIKRIPLHHKSNKSIAGADLILGGYVMACVVAVLLYIRVTRRTSDTHSQY</sequence>
<evidence type="ECO:0000313" key="4">
    <source>
        <dbReference type="Proteomes" id="UP000243975"/>
    </source>
</evidence>
<dbReference type="PANTHER" id="PTHR34558">
    <property type="entry name" value="EXPRESSED PROTEIN"/>
    <property type="match status" value="1"/>
</dbReference>
<keyword evidence="1" id="KW-0472">Membrane</keyword>
<evidence type="ECO:0000256" key="2">
    <source>
        <dbReference type="SAM" id="SignalP"/>
    </source>
</evidence>
<comment type="caution">
    <text evidence="3">The sequence shown here is derived from an EMBL/GenBank/DDBJ whole genome shotgun (WGS) entry which is preliminary data.</text>
</comment>
<dbReference type="Gramene" id="KVH89597">
    <property type="protein sequence ID" value="KVH89597"/>
    <property type="gene ID" value="Ccrd_008404"/>
</dbReference>
<protein>
    <submittedName>
        <fullName evidence="3">Uncharacterized protein</fullName>
    </submittedName>
</protein>
<reference evidence="3 4" key="1">
    <citation type="journal article" date="2016" name="Sci. Rep.">
        <title>The genome sequence of the outbreeding globe artichoke constructed de novo incorporating a phase-aware low-pass sequencing strategy of F1 progeny.</title>
        <authorList>
            <person name="Scaglione D."/>
            <person name="Reyes-Chin-Wo S."/>
            <person name="Acquadro A."/>
            <person name="Froenicke L."/>
            <person name="Portis E."/>
            <person name="Beitel C."/>
            <person name="Tirone M."/>
            <person name="Mauro R."/>
            <person name="Lo Monaco A."/>
            <person name="Mauromicale G."/>
            <person name="Faccioli P."/>
            <person name="Cattivelli L."/>
            <person name="Rieseberg L."/>
            <person name="Michelmore R."/>
            <person name="Lanteri S."/>
        </authorList>
    </citation>
    <scope>NUCLEOTIDE SEQUENCE [LARGE SCALE GENOMIC DNA]</scope>
    <source>
        <strain evidence="3">2C</strain>
    </source>
</reference>
<keyword evidence="4" id="KW-1185">Reference proteome</keyword>
<keyword evidence="1" id="KW-0812">Transmembrane</keyword>
<feature type="chain" id="PRO_5007118751" evidence="2">
    <location>
        <begin position="24"/>
        <end position="101"/>
    </location>
</feature>